<feature type="compositionally biased region" description="Acidic residues" evidence="7">
    <location>
        <begin position="341"/>
        <end position="358"/>
    </location>
</feature>
<reference evidence="8 9" key="1">
    <citation type="submission" date="2018-07" db="EMBL/GenBank/DDBJ databases">
        <title>A high quality draft genome assembly of the barn swallow (H. rustica rustica).</title>
        <authorList>
            <person name="Formenti G."/>
            <person name="Chiara M."/>
            <person name="Poveda L."/>
            <person name="Francoijs K.-J."/>
            <person name="Bonisoli-Alquati A."/>
            <person name="Canova L."/>
            <person name="Gianfranceschi L."/>
            <person name="Horner D.S."/>
            <person name="Saino N."/>
        </authorList>
    </citation>
    <scope>NUCLEOTIDE SEQUENCE [LARGE SCALE GENOMIC DNA]</scope>
    <source>
        <strain evidence="8">Chelidonia</strain>
        <tissue evidence="8">Blood</tissue>
    </source>
</reference>
<dbReference type="PROSITE" id="PS51073">
    <property type="entry name" value="RPEL"/>
    <property type="match status" value="3"/>
</dbReference>
<dbReference type="GO" id="GO:0004864">
    <property type="term" value="F:protein phosphatase inhibitor activity"/>
    <property type="evidence" value="ECO:0007669"/>
    <property type="project" value="UniProtKB-UniRule"/>
</dbReference>
<dbReference type="OrthoDB" id="5563016at2759"/>
<organism evidence="8 9">
    <name type="scientific">Hirundo rustica rustica</name>
    <dbReference type="NCBI Taxonomy" id="333673"/>
    <lineage>
        <taxon>Eukaryota</taxon>
        <taxon>Metazoa</taxon>
        <taxon>Chordata</taxon>
        <taxon>Craniata</taxon>
        <taxon>Vertebrata</taxon>
        <taxon>Euteleostomi</taxon>
        <taxon>Archelosauria</taxon>
        <taxon>Archosauria</taxon>
        <taxon>Dinosauria</taxon>
        <taxon>Saurischia</taxon>
        <taxon>Theropoda</taxon>
        <taxon>Coelurosauria</taxon>
        <taxon>Aves</taxon>
        <taxon>Neognathae</taxon>
        <taxon>Neoaves</taxon>
        <taxon>Telluraves</taxon>
        <taxon>Australaves</taxon>
        <taxon>Passeriformes</taxon>
        <taxon>Sylvioidea</taxon>
        <taxon>Hirundinidae</taxon>
        <taxon>Hirundo</taxon>
    </lineage>
</organism>
<evidence type="ECO:0000256" key="6">
    <source>
        <dbReference type="SAM" id="Coils"/>
    </source>
</evidence>
<feature type="region of interest" description="Disordered" evidence="7">
    <location>
        <begin position="1"/>
        <end position="45"/>
    </location>
</feature>
<dbReference type="AlphaFoldDB" id="A0A3M0KI08"/>
<dbReference type="InterPro" id="IPR004018">
    <property type="entry name" value="RPEL_repeat"/>
</dbReference>
<name>A0A3M0KI08_HIRRU</name>
<feature type="repeat" description="RPEL" evidence="4">
    <location>
        <begin position="487"/>
        <end position="512"/>
    </location>
</feature>
<feature type="compositionally biased region" description="Low complexity" evidence="7">
    <location>
        <begin position="315"/>
        <end position="327"/>
    </location>
</feature>
<evidence type="ECO:0000256" key="4">
    <source>
        <dbReference type="PROSITE-ProRule" id="PRU00401"/>
    </source>
</evidence>
<dbReference type="Gene3D" id="6.10.140.2130">
    <property type="match status" value="1"/>
</dbReference>
<dbReference type="PANTHER" id="PTHR12751">
    <property type="entry name" value="PHOSPHATASE AND ACTIN REGULATOR PHACTR"/>
    <property type="match status" value="1"/>
</dbReference>
<dbReference type="GO" id="GO:0003779">
    <property type="term" value="F:actin binding"/>
    <property type="evidence" value="ECO:0007669"/>
    <property type="project" value="UniProtKB-KW"/>
</dbReference>
<gene>
    <name evidence="8" type="ORF">DUI87_10404</name>
</gene>
<feature type="region of interest" description="Disordered" evidence="7">
    <location>
        <begin position="102"/>
        <end position="131"/>
    </location>
</feature>
<dbReference type="GO" id="GO:0030036">
    <property type="term" value="P:actin cytoskeleton organization"/>
    <property type="evidence" value="ECO:0007669"/>
    <property type="project" value="TreeGrafter"/>
</dbReference>
<feature type="region of interest" description="Disordered" evidence="7">
    <location>
        <begin position="164"/>
        <end position="445"/>
    </location>
</feature>
<dbReference type="SMART" id="SM00707">
    <property type="entry name" value="RPEL"/>
    <property type="match status" value="3"/>
</dbReference>
<keyword evidence="6" id="KW-0175">Coiled coil</keyword>
<feature type="compositionally biased region" description="Basic and acidic residues" evidence="7">
    <location>
        <begin position="422"/>
        <end position="445"/>
    </location>
</feature>
<feature type="compositionally biased region" description="Polar residues" evidence="7">
    <location>
        <begin position="199"/>
        <end position="208"/>
    </location>
</feature>
<keyword evidence="9" id="KW-1185">Reference proteome</keyword>
<proteinExistence type="inferred from homology"/>
<keyword evidence="2 5" id="KW-0677">Repeat</keyword>
<dbReference type="Proteomes" id="UP000269221">
    <property type="component" value="Unassembled WGS sequence"/>
</dbReference>
<evidence type="ECO:0000256" key="7">
    <source>
        <dbReference type="SAM" id="MobiDB-lite"/>
    </source>
</evidence>
<dbReference type="PANTHER" id="PTHR12751:SF5">
    <property type="entry name" value="PHOSPHATASE AND ACTIN REGULATOR 2"/>
    <property type="match status" value="1"/>
</dbReference>
<accession>A0A3M0KI08</accession>
<feature type="compositionally biased region" description="Basic and acidic residues" evidence="7">
    <location>
        <begin position="367"/>
        <end position="376"/>
    </location>
</feature>
<feature type="repeat" description="RPEL" evidence="4">
    <location>
        <begin position="411"/>
        <end position="436"/>
    </location>
</feature>
<evidence type="ECO:0000256" key="2">
    <source>
        <dbReference type="ARBA" id="ARBA00022737"/>
    </source>
</evidence>
<feature type="coiled-coil region" evidence="6">
    <location>
        <begin position="460"/>
        <end position="491"/>
    </location>
</feature>
<feature type="repeat" description="RPEL" evidence="4">
    <location>
        <begin position="449"/>
        <end position="474"/>
    </location>
</feature>
<evidence type="ECO:0000313" key="9">
    <source>
        <dbReference type="Proteomes" id="UP000269221"/>
    </source>
</evidence>
<evidence type="ECO:0000256" key="3">
    <source>
        <dbReference type="ARBA" id="ARBA00023203"/>
    </source>
</evidence>
<comment type="subunit">
    <text evidence="5">Binds PPP1CA and actin.</text>
</comment>
<comment type="caution">
    <text evidence="8">The sequence shown here is derived from an EMBL/GenBank/DDBJ whole genome shotgun (WGS) entry which is preliminary data.</text>
</comment>
<evidence type="ECO:0000256" key="1">
    <source>
        <dbReference type="ARBA" id="ARBA00009795"/>
    </source>
</evidence>
<protein>
    <recommendedName>
        <fullName evidence="5">Phosphatase and actin regulator</fullName>
    </recommendedName>
</protein>
<evidence type="ECO:0000256" key="5">
    <source>
        <dbReference type="RuleBase" id="RU301113"/>
    </source>
</evidence>
<feature type="compositionally biased region" description="Low complexity" evidence="7">
    <location>
        <begin position="265"/>
        <end position="285"/>
    </location>
</feature>
<feature type="compositionally biased region" description="Low complexity" evidence="7">
    <location>
        <begin position="218"/>
        <end position="234"/>
    </location>
</feature>
<feature type="compositionally biased region" description="Basic and acidic residues" evidence="7">
    <location>
        <begin position="113"/>
        <end position="131"/>
    </location>
</feature>
<feature type="compositionally biased region" description="Acidic residues" evidence="7">
    <location>
        <begin position="386"/>
        <end position="397"/>
    </location>
</feature>
<sequence>MGQTSVSTLPEPADVDGLDKASIANSDGPAPGSQTPPFKRKGKLSNIGKIFKPWKWRKKKTSEKFRETSADGDVTVNFETSNGHTIAIGEETIQEENVVKASGNNGTLSEKVSASEEKKEDQKARMPAEPAEKIRLVKRQYSVAVGMPFPVHMSYISISTLNEESTGHCPEIPTSHAPPLPKPKPKPKKAPLPPKNAIAASTTTSHKAGSSHAKKLPVSKSSSSPSPSSTSSHPKASKETSSKSGTSGTPRGKKKPGKQSAPRTAPDGADSSPSASQPAGSSDAPDVSDRCVAGPRSPGSDTKPPVQTERGTDRSLSSAAPGSAPDAGGEDTESLATKEDQEGEAPDEALSELVEEASDAAAPPECESSRESHGSDSDSDGPILYTDDDDDDDDENASTESSLASKIRRRDTLAIKLGNRPSKKELEDKNILQRTSEEERQEIRHQIGTKLVRRLSQRPTTEELEQRNILKQKNEEEEQEAKREIKRRLSRKLSLRPTVAELQARRILRFNEYVEVTESPDYDRRADKPWARPEIALELDYECVLQLTLRLMKKVALVFVNGQIISLGGEPTGSVCPCPDRPRFCGQPTQTSQWTSLSELHKSGSAEDNRWRACCQDLIRLHGVGTEGNREGGGETKELRAGRKETLFVSPQRKVEWMGLLNNALGQWEELFFKKNLRV</sequence>
<keyword evidence="3 5" id="KW-0009">Actin-binding</keyword>
<dbReference type="EMBL" id="QRBI01000106">
    <property type="protein sequence ID" value="RMC12879.1"/>
    <property type="molecule type" value="Genomic_DNA"/>
</dbReference>
<evidence type="ECO:0000313" key="8">
    <source>
        <dbReference type="EMBL" id="RMC12879.1"/>
    </source>
</evidence>
<dbReference type="STRING" id="333673.A0A3M0KI08"/>
<dbReference type="Pfam" id="PF02755">
    <property type="entry name" value="RPEL"/>
    <property type="match status" value="1"/>
</dbReference>
<comment type="similarity">
    <text evidence="1 5">Belongs to the phosphatase and actin regulator family.</text>
</comment>
<dbReference type="Gene3D" id="6.10.140.1750">
    <property type="match status" value="1"/>
</dbReference>